<reference evidence="2 3" key="1">
    <citation type="submission" date="2016-09" db="EMBL/GenBank/DDBJ databases">
        <title>Extensive genetic diversity and differential bi-allelic expression allows diatom success in the polar Southern Ocean.</title>
        <authorList>
            <consortium name="DOE Joint Genome Institute"/>
            <person name="Mock T."/>
            <person name="Otillar R.P."/>
            <person name="Strauss J."/>
            <person name="Dupont C."/>
            <person name="Frickenhaus S."/>
            <person name="Maumus F."/>
            <person name="Mcmullan M."/>
            <person name="Sanges R."/>
            <person name="Schmutz J."/>
            <person name="Toseland A."/>
            <person name="Valas R."/>
            <person name="Veluchamy A."/>
            <person name="Ward B.J."/>
            <person name="Allen A."/>
            <person name="Barry K."/>
            <person name="Falciatore A."/>
            <person name="Ferrante M."/>
            <person name="Fortunato A.E."/>
            <person name="Gloeckner G."/>
            <person name="Gruber A."/>
            <person name="Hipkin R."/>
            <person name="Janech M."/>
            <person name="Kroth P."/>
            <person name="Leese F."/>
            <person name="Lindquist E."/>
            <person name="Lyon B.R."/>
            <person name="Martin J."/>
            <person name="Mayer C."/>
            <person name="Parker M."/>
            <person name="Quesneville H."/>
            <person name="Raymond J."/>
            <person name="Uhlig C."/>
            <person name="Valentin K.U."/>
            <person name="Worden A.Z."/>
            <person name="Armbrust E.V."/>
            <person name="Bowler C."/>
            <person name="Green B."/>
            <person name="Moulton V."/>
            <person name="Van Oosterhout C."/>
            <person name="Grigoriev I."/>
        </authorList>
    </citation>
    <scope>NUCLEOTIDE SEQUENCE [LARGE SCALE GENOMIC DNA]</scope>
    <source>
        <strain evidence="2 3">CCMP1102</strain>
    </source>
</reference>
<dbReference type="OrthoDB" id="10254945at2759"/>
<feature type="region of interest" description="Disordered" evidence="1">
    <location>
        <begin position="43"/>
        <end position="63"/>
    </location>
</feature>
<accession>A0A1E7FSQ3</accession>
<dbReference type="KEGG" id="fcy:FRACYDRAFT_234761"/>
<dbReference type="Proteomes" id="UP000095751">
    <property type="component" value="Unassembled WGS sequence"/>
</dbReference>
<dbReference type="InterPro" id="IPR004119">
    <property type="entry name" value="EcKL"/>
</dbReference>
<dbReference type="EMBL" id="KV784354">
    <property type="protein sequence ID" value="OEU21134.1"/>
    <property type="molecule type" value="Genomic_DNA"/>
</dbReference>
<evidence type="ECO:0000313" key="3">
    <source>
        <dbReference type="Proteomes" id="UP000095751"/>
    </source>
</evidence>
<dbReference type="Gene3D" id="3.90.1200.10">
    <property type="match status" value="1"/>
</dbReference>
<dbReference type="InParanoid" id="A0A1E7FSQ3"/>
<proteinExistence type="predicted"/>
<feature type="region of interest" description="Disordered" evidence="1">
    <location>
        <begin position="375"/>
        <end position="395"/>
    </location>
</feature>
<keyword evidence="3" id="KW-1185">Reference proteome</keyword>
<dbReference type="SUPFAM" id="SSF56112">
    <property type="entry name" value="Protein kinase-like (PK-like)"/>
    <property type="match status" value="1"/>
</dbReference>
<evidence type="ECO:0000256" key="1">
    <source>
        <dbReference type="SAM" id="MobiDB-lite"/>
    </source>
</evidence>
<organism evidence="2 3">
    <name type="scientific">Fragilariopsis cylindrus CCMP1102</name>
    <dbReference type="NCBI Taxonomy" id="635003"/>
    <lineage>
        <taxon>Eukaryota</taxon>
        <taxon>Sar</taxon>
        <taxon>Stramenopiles</taxon>
        <taxon>Ochrophyta</taxon>
        <taxon>Bacillariophyta</taxon>
        <taxon>Bacillariophyceae</taxon>
        <taxon>Bacillariophycidae</taxon>
        <taxon>Bacillariales</taxon>
        <taxon>Bacillariaceae</taxon>
        <taxon>Fragilariopsis</taxon>
    </lineage>
</organism>
<protein>
    <submittedName>
        <fullName evidence="2">Uncharacterized protein</fullName>
    </submittedName>
</protein>
<dbReference type="AlphaFoldDB" id="A0A1E7FSQ3"/>
<gene>
    <name evidence="2" type="ORF">FRACYDRAFT_234761</name>
</gene>
<name>A0A1E7FSQ3_9STRA</name>
<dbReference type="InterPro" id="IPR011009">
    <property type="entry name" value="Kinase-like_dom_sf"/>
</dbReference>
<evidence type="ECO:0000313" key="2">
    <source>
        <dbReference type="EMBL" id="OEU21134.1"/>
    </source>
</evidence>
<dbReference type="Pfam" id="PF02958">
    <property type="entry name" value="EcKL"/>
    <property type="match status" value="1"/>
</dbReference>
<sequence length="487" mass="55124">MKSSLLPILQQAFPTESVVSYETKTKIVQANAEGHLVTVLFDSGDDNDNGDNNNNNNGRCDNTAVENDKSCFVKTVDANYYYEKKGKNSWPDFRRTIMYLRTEVRFYQEILPDLLSALTLSSSSSSLSSNVNIFSTPEIYASNYNLDGLLTEEERATDDPMQGPVDVDWNTTTTTSTNFITTAAVDATAVSAANSSKGGYIVMETIPELQYIQDSPITIQQAKDALDGIAAFHASAWENQELLIKAQTRLSRGSYHLKTRNPKEVTGLVDAWIQFTTAFDINIDDNNNDNYATLSHGDCKAMNFFLPISNDENKDNNRGVILIDFASTGVGLGMSDVAMLIHHAIRPEHLDDGGEMMLVDHYINKLNDLLLLKQQQQQQQNQEEETHDVNDTTMNTTTRPIKQSLCYYPKEIALWHYKLAVADYFRFFLGRFWKSATPESFEKRKYSKNTAFINRDRDAAFAFIKRVEKYMTEIEQVKQNKDNFLSS</sequence>